<dbReference type="EMBL" id="QPJY01000002">
    <property type="protein sequence ID" value="RCX31940.1"/>
    <property type="molecule type" value="Genomic_DNA"/>
</dbReference>
<keyword evidence="12" id="KW-1185">Reference proteome</keyword>
<keyword evidence="5 10" id="KW-0328">Glycosyltransferase</keyword>
<dbReference type="GO" id="GO:0005975">
    <property type="term" value="P:carbohydrate metabolic process"/>
    <property type="evidence" value="ECO:0007669"/>
    <property type="project" value="InterPro"/>
</dbReference>
<keyword evidence="6 10" id="KW-0808">Transferase</keyword>
<comment type="caution">
    <text evidence="11">The sequence shown here is derived from an EMBL/GenBank/DDBJ whole genome shotgun (WGS) entry which is preliminary data.</text>
</comment>
<evidence type="ECO:0000256" key="4">
    <source>
        <dbReference type="ARBA" id="ARBA00020295"/>
    </source>
</evidence>
<sequence>MRGGHAAILDRRLSGILLHPTSLPGPGPAGNLGVEAYHFIDFLVSAGQRVWQVLPLGPTHDDLSPYQTLSAHAGNPCIISWERVVEAGWLLEDALDQAGTAEPQRGERLLTWALEGFRAHADAAERAAYEAFCQEEAWWLEDYVLYRALRRALGNRPWFQWPAPLRDRVPADLDEARGVLAETLERLRLGQYLFRVQWLALKRHANSRGVHLFGDLPIFVAHDSADVWAQREFFRLDESGRPTVVAGVPPDYFSTEGQRWGNPLYDWERLEADGFAWWIQRMRTQLVLFDLVRIDHFRGFQAFWEIPAGEETAVNGHWREAPGDALFRALDETLGPLPVVAEDLGTITPEVHALRSDHGLPGMRVLQFAFDGNPGNPYLPHNHARDTVVYTGTHDNDTTSGWFRSLDPALRNRILDYLGQPRDPMPWALIRAALASVSCLSMIPMQDVMGLDSSHRMNVPGVSDGNWQWRFEWSQVPPEAAGRLRHLTALYGRLQG</sequence>
<evidence type="ECO:0000256" key="1">
    <source>
        <dbReference type="ARBA" id="ARBA00000439"/>
    </source>
</evidence>
<keyword evidence="7 10" id="KW-0119">Carbohydrate metabolism</keyword>
<evidence type="ECO:0000256" key="7">
    <source>
        <dbReference type="ARBA" id="ARBA00023277"/>
    </source>
</evidence>
<evidence type="ECO:0000256" key="2">
    <source>
        <dbReference type="ARBA" id="ARBA00005684"/>
    </source>
</evidence>
<evidence type="ECO:0000313" key="11">
    <source>
        <dbReference type="EMBL" id="RCX31940.1"/>
    </source>
</evidence>
<evidence type="ECO:0000256" key="8">
    <source>
        <dbReference type="ARBA" id="ARBA00031423"/>
    </source>
</evidence>
<reference evidence="11 12" key="1">
    <citation type="submission" date="2018-07" db="EMBL/GenBank/DDBJ databases">
        <title>Genomic Encyclopedia of Type Strains, Phase IV (KMG-IV): sequencing the most valuable type-strain genomes for metagenomic binning, comparative biology and taxonomic classification.</title>
        <authorList>
            <person name="Goeker M."/>
        </authorList>
    </citation>
    <scope>NUCLEOTIDE SEQUENCE [LARGE SCALE GENOMIC DNA]</scope>
    <source>
        <strain evidence="11 12">DSM 26407</strain>
    </source>
</reference>
<dbReference type="OrthoDB" id="9763489at2"/>
<comment type="similarity">
    <text evidence="2 10">Belongs to the disproportionating enzyme family.</text>
</comment>
<name>A0A369CD67_9GAMM</name>
<evidence type="ECO:0000256" key="3">
    <source>
        <dbReference type="ARBA" id="ARBA00012560"/>
    </source>
</evidence>
<dbReference type="GO" id="GO:0004134">
    <property type="term" value="F:4-alpha-glucanotransferase activity"/>
    <property type="evidence" value="ECO:0007669"/>
    <property type="project" value="UniProtKB-EC"/>
</dbReference>
<dbReference type="Proteomes" id="UP000252707">
    <property type="component" value="Unassembled WGS sequence"/>
</dbReference>
<proteinExistence type="inferred from homology"/>
<dbReference type="AlphaFoldDB" id="A0A369CD67"/>
<dbReference type="PANTHER" id="PTHR32438">
    <property type="entry name" value="4-ALPHA-GLUCANOTRANSFERASE DPE1, CHLOROPLASTIC/AMYLOPLASTIC"/>
    <property type="match status" value="1"/>
</dbReference>
<dbReference type="SUPFAM" id="SSF51445">
    <property type="entry name" value="(Trans)glycosidases"/>
    <property type="match status" value="1"/>
</dbReference>
<dbReference type="NCBIfam" id="NF011080">
    <property type="entry name" value="PRK14508.1-3"/>
    <property type="match status" value="1"/>
</dbReference>
<dbReference type="Gene3D" id="3.20.20.80">
    <property type="entry name" value="Glycosidases"/>
    <property type="match status" value="1"/>
</dbReference>
<dbReference type="PANTHER" id="PTHR32438:SF5">
    <property type="entry name" value="4-ALPHA-GLUCANOTRANSFERASE DPE1, CHLOROPLASTIC_AMYLOPLASTIC"/>
    <property type="match status" value="1"/>
</dbReference>
<dbReference type="NCBIfam" id="TIGR00217">
    <property type="entry name" value="malQ"/>
    <property type="match status" value="1"/>
</dbReference>
<dbReference type="RefSeq" id="WP_114278770.1">
    <property type="nucleotide sequence ID" value="NZ_QPJY01000002.1"/>
</dbReference>
<gene>
    <name evidence="11" type="ORF">DFQ59_102288</name>
</gene>
<evidence type="ECO:0000256" key="5">
    <source>
        <dbReference type="ARBA" id="ARBA00022676"/>
    </source>
</evidence>
<evidence type="ECO:0000256" key="6">
    <source>
        <dbReference type="ARBA" id="ARBA00022679"/>
    </source>
</evidence>
<dbReference type="InterPro" id="IPR017853">
    <property type="entry name" value="GH"/>
</dbReference>
<organism evidence="11 12">
    <name type="scientific">Thioalbus denitrificans</name>
    <dbReference type="NCBI Taxonomy" id="547122"/>
    <lineage>
        <taxon>Bacteria</taxon>
        <taxon>Pseudomonadati</taxon>
        <taxon>Pseudomonadota</taxon>
        <taxon>Gammaproteobacteria</taxon>
        <taxon>Chromatiales</taxon>
        <taxon>Ectothiorhodospiraceae</taxon>
        <taxon>Thioalbus</taxon>
    </lineage>
</organism>
<dbReference type="InterPro" id="IPR003385">
    <property type="entry name" value="Glyco_hydro_77"/>
</dbReference>
<evidence type="ECO:0000256" key="9">
    <source>
        <dbReference type="ARBA" id="ARBA00031501"/>
    </source>
</evidence>
<protein>
    <recommendedName>
        <fullName evidence="4 10">4-alpha-glucanotransferase</fullName>
        <ecNumber evidence="3 10">2.4.1.25</ecNumber>
    </recommendedName>
    <alternativeName>
        <fullName evidence="8 10">Amylomaltase</fullName>
    </alternativeName>
    <alternativeName>
        <fullName evidence="9 10">Disproportionating enzyme</fullName>
    </alternativeName>
</protein>
<accession>A0A369CD67</accession>
<dbReference type="EC" id="2.4.1.25" evidence="3 10"/>
<dbReference type="Pfam" id="PF02446">
    <property type="entry name" value="Glyco_hydro_77"/>
    <property type="match status" value="1"/>
</dbReference>
<evidence type="ECO:0000313" key="12">
    <source>
        <dbReference type="Proteomes" id="UP000252707"/>
    </source>
</evidence>
<evidence type="ECO:0000256" key="10">
    <source>
        <dbReference type="RuleBase" id="RU361207"/>
    </source>
</evidence>
<comment type="catalytic activity">
    <reaction evidence="1 10">
        <text>Transfers a segment of a (1-&gt;4)-alpha-D-glucan to a new position in an acceptor, which may be glucose or a (1-&gt;4)-alpha-D-glucan.</text>
        <dbReference type="EC" id="2.4.1.25"/>
    </reaction>
</comment>